<dbReference type="InterPro" id="IPR000246">
    <property type="entry name" value="Peptidase_T2"/>
</dbReference>
<dbReference type="EMBL" id="JAPZBT010000001">
    <property type="protein sequence ID" value="KAJ5383705.1"/>
    <property type="molecule type" value="Genomic_DNA"/>
</dbReference>
<evidence type="ECO:0000313" key="3">
    <source>
        <dbReference type="EMBL" id="KAJ5383705.1"/>
    </source>
</evidence>
<dbReference type="GeneID" id="81458529"/>
<reference evidence="3" key="1">
    <citation type="submission" date="2022-12" db="EMBL/GenBank/DDBJ databases">
        <authorList>
            <person name="Petersen C."/>
        </authorList>
    </citation>
    <scope>NUCLEOTIDE SEQUENCE</scope>
    <source>
        <strain evidence="3">IBT 3081</strain>
    </source>
</reference>
<comment type="caution">
    <text evidence="3">The sequence shown here is derived from an EMBL/GenBank/DDBJ whole genome shotgun (WGS) entry which is preliminary data.</text>
</comment>
<dbReference type="AlphaFoldDB" id="A0A9W9SSD7"/>
<dbReference type="OrthoDB" id="2262349at2759"/>
<dbReference type="PANTHER" id="PTHR10188:SF43">
    <property type="entry name" value="ASPARAGINASE (EUROFUNG)"/>
    <property type="match status" value="1"/>
</dbReference>
<dbReference type="SUPFAM" id="SSF56235">
    <property type="entry name" value="N-terminal nucleophile aminohydrolases (Ntn hydrolases)"/>
    <property type="match status" value="1"/>
</dbReference>
<gene>
    <name evidence="3" type="ORF">N7517_001616</name>
</gene>
<dbReference type="Gene3D" id="3.60.20.30">
    <property type="entry name" value="(Glycosyl)asparaginase"/>
    <property type="match status" value="1"/>
</dbReference>
<organism evidence="3 4">
    <name type="scientific">Penicillium concentricum</name>
    <dbReference type="NCBI Taxonomy" id="293559"/>
    <lineage>
        <taxon>Eukaryota</taxon>
        <taxon>Fungi</taxon>
        <taxon>Dikarya</taxon>
        <taxon>Ascomycota</taxon>
        <taxon>Pezizomycotina</taxon>
        <taxon>Eurotiomycetes</taxon>
        <taxon>Eurotiomycetidae</taxon>
        <taxon>Eurotiales</taxon>
        <taxon>Aspergillaceae</taxon>
        <taxon>Penicillium</taxon>
    </lineage>
</organism>
<keyword evidence="4" id="KW-1185">Reference proteome</keyword>
<proteinExistence type="predicted"/>
<feature type="active site" description="Nucleophile" evidence="1">
    <location>
        <position position="227"/>
    </location>
</feature>
<evidence type="ECO:0000313" key="4">
    <source>
        <dbReference type="Proteomes" id="UP001147752"/>
    </source>
</evidence>
<evidence type="ECO:0000256" key="2">
    <source>
        <dbReference type="PIRSR" id="PIRSR600246-3"/>
    </source>
</evidence>
<protein>
    <submittedName>
        <fullName evidence="3">Uncharacterized protein</fullName>
    </submittedName>
</protein>
<dbReference type="InterPro" id="IPR029055">
    <property type="entry name" value="Ntn_hydrolases_N"/>
</dbReference>
<dbReference type="Pfam" id="PF01112">
    <property type="entry name" value="Asparaginase_2"/>
    <property type="match status" value="1"/>
</dbReference>
<sequence length="354" mass="39071">MANKTGNIVEPVPFEPGLMLHGGNPQGSELPPELLAARHASLQSYLRSTHALLRNGSTALEAAVHVISLLEDDPLFNCGRGSAFTAAGTVEMKATIMVTSLQPAARNAINRGAGVTGVRNVRHPIHLAQEALKRMAIAGSPVDELGHMHTELAGPEVETLARDCGVEFCPDKWFFTQKRWDEHIAGLDGVKVPISLDEEKVPISLDQKKVPVFVDPTAEPAPLDQDTVGCTCADLWGNFVVATSSGGVVNRLPWKFDDMPLIGRRYWSMAYTAISDDGERVLEDSSVGGLLRDATNWLWDRVPRFWRSEITPNYSPFRVIYLPDSRTQRMGSVLVIVENLISMRMWMSTNVFRR</sequence>
<dbReference type="Proteomes" id="UP001147752">
    <property type="component" value="Unassembled WGS sequence"/>
</dbReference>
<accession>A0A9W9SSD7</accession>
<dbReference type="PANTHER" id="PTHR10188">
    <property type="entry name" value="L-ASPARAGINASE"/>
    <property type="match status" value="1"/>
</dbReference>
<dbReference type="GO" id="GO:0016787">
    <property type="term" value="F:hydrolase activity"/>
    <property type="evidence" value="ECO:0007669"/>
    <property type="project" value="InterPro"/>
</dbReference>
<name>A0A9W9SSD7_9EURO</name>
<reference evidence="3" key="2">
    <citation type="journal article" date="2023" name="IMA Fungus">
        <title>Comparative genomic study of the Penicillium genus elucidates a diverse pangenome and 15 lateral gene transfer events.</title>
        <authorList>
            <person name="Petersen C."/>
            <person name="Sorensen T."/>
            <person name="Nielsen M.R."/>
            <person name="Sondergaard T.E."/>
            <person name="Sorensen J.L."/>
            <person name="Fitzpatrick D.A."/>
            <person name="Frisvad J.C."/>
            <person name="Nielsen K.L."/>
        </authorList>
    </citation>
    <scope>NUCLEOTIDE SEQUENCE</scope>
    <source>
        <strain evidence="3">IBT 3081</strain>
    </source>
</reference>
<dbReference type="GO" id="GO:0005737">
    <property type="term" value="C:cytoplasm"/>
    <property type="evidence" value="ECO:0007669"/>
    <property type="project" value="TreeGrafter"/>
</dbReference>
<feature type="site" description="Cleavage; by autolysis" evidence="2">
    <location>
        <begin position="226"/>
        <end position="227"/>
    </location>
</feature>
<dbReference type="RefSeq" id="XP_056583481.1">
    <property type="nucleotide sequence ID" value="XM_056719346.1"/>
</dbReference>
<evidence type="ECO:0000256" key="1">
    <source>
        <dbReference type="PIRSR" id="PIRSR600246-1"/>
    </source>
</evidence>